<keyword evidence="4" id="KW-0067">ATP-binding</keyword>
<feature type="domain" description="Polymerase nucleotidyl transferase" evidence="5">
    <location>
        <begin position="19"/>
        <end position="70"/>
    </location>
</feature>
<keyword evidence="4 7" id="KW-0548">Nucleotidyltransferase</keyword>
<evidence type="ECO:0000259" key="6">
    <source>
        <dbReference type="Pfam" id="PF13427"/>
    </source>
</evidence>
<dbReference type="EMBL" id="QRDZ01000017">
    <property type="protein sequence ID" value="RED75134.1"/>
    <property type="molecule type" value="Genomic_DNA"/>
</dbReference>
<dbReference type="SUPFAM" id="SSF81301">
    <property type="entry name" value="Nucleotidyltransferase"/>
    <property type="match status" value="1"/>
</dbReference>
<reference evidence="7 8" key="1">
    <citation type="submission" date="2018-07" db="EMBL/GenBank/DDBJ databases">
        <title>Genomic Encyclopedia of Type Strains, Phase III (KMG-III): the genomes of soil and plant-associated and newly described type strains.</title>
        <authorList>
            <person name="Whitman W."/>
        </authorList>
    </citation>
    <scope>NUCLEOTIDE SEQUENCE [LARGE SCALE GENOMIC DNA]</scope>
    <source>
        <strain evidence="7 8">CECT 7287</strain>
    </source>
</reference>
<gene>
    <name evidence="7" type="ORF">DFP98_117106</name>
</gene>
<dbReference type="Proteomes" id="UP000256977">
    <property type="component" value="Unassembled WGS sequence"/>
</dbReference>
<keyword evidence="1 4" id="KW-0808">Transferase</keyword>
<dbReference type="InterPro" id="IPR002934">
    <property type="entry name" value="Polymerase_NTP_transf_dom"/>
</dbReference>
<dbReference type="InterPro" id="IPR043519">
    <property type="entry name" value="NT_sf"/>
</dbReference>
<evidence type="ECO:0000313" key="8">
    <source>
        <dbReference type="Proteomes" id="UP000256977"/>
    </source>
</evidence>
<dbReference type="Pfam" id="PF01909">
    <property type="entry name" value="NTP_transf_2"/>
    <property type="match status" value="1"/>
</dbReference>
<comment type="caution">
    <text evidence="7">The sequence shown here is derived from an EMBL/GenBank/DDBJ whole genome shotgun (WGS) entry which is preliminary data.</text>
</comment>
<evidence type="ECO:0000256" key="4">
    <source>
        <dbReference type="PIRNR" id="PIRNR000819"/>
    </source>
</evidence>
<evidence type="ECO:0000256" key="3">
    <source>
        <dbReference type="ARBA" id="ARBA00047831"/>
    </source>
</evidence>
<name>A0A3D9JMF9_9BACL</name>
<dbReference type="RefSeq" id="WP_116062556.1">
    <property type="nucleotide sequence ID" value="NZ_QRDZ01000017.1"/>
</dbReference>
<evidence type="ECO:0000256" key="2">
    <source>
        <dbReference type="ARBA" id="ARBA00023251"/>
    </source>
</evidence>
<evidence type="ECO:0000313" key="7">
    <source>
        <dbReference type="EMBL" id="RED75134.1"/>
    </source>
</evidence>
<sequence length="272" mass="31439">MSGYDWDNCPLEIKMQITNIKDFLNHNLGENLIGIYLHGSLCLGSFQPSHSDLDLIVVTNNTLNASQRFFLMNGFLALHKKPSPIELSILCYSDFNPWRHPTPYEFHFSEYWRPKFEVLASENDLSFWDFKEVCTDADIACHVTLINQSGICIYGRVRSEIFPLVPEQDFWDSISGGIDYFSKLDGELLASEILSLLRIWSYKENKAIYSKAQAGEWAMELVPLEYHYIIQNAVDAYNGKVKIREFKTSDLSSLRHYVMNQIKEPSSSWHQS</sequence>
<dbReference type="Pfam" id="PF13427">
    <property type="entry name" value="AadA_C"/>
    <property type="match status" value="1"/>
</dbReference>
<dbReference type="InterPro" id="IPR025184">
    <property type="entry name" value="AadA_C"/>
</dbReference>
<dbReference type="Gene3D" id="3.30.460.10">
    <property type="entry name" value="Beta Polymerase, domain 2"/>
    <property type="match status" value="1"/>
</dbReference>
<comment type="catalytic activity">
    <reaction evidence="3 4">
        <text>spectinomycin + ATP = 9-O-adenylylspectinomycin + diphosphate</text>
        <dbReference type="Rhea" id="RHEA:63228"/>
        <dbReference type="ChEBI" id="CHEBI:30616"/>
        <dbReference type="ChEBI" id="CHEBI:33019"/>
        <dbReference type="ChEBI" id="CHEBI:146260"/>
        <dbReference type="ChEBI" id="CHEBI:146261"/>
    </reaction>
</comment>
<dbReference type="InterPro" id="IPR024172">
    <property type="entry name" value="AadA/Aad9"/>
</dbReference>
<protein>
    <recommendedName>
        <fullName evidence="4">Spectinomycin 9-adenylyltransferase</fullName>
    </recommendedName>
</protein>
<dbReference type="GO" id="GO:0005524">
    <property type="term" value="F:ATP binding"/>
    <property type="evidence" value="ECO:0007669"/>
    <property type="project" value="UniProtKB-KW"/>
</dbReference>
<dbReference type="OrthoDB" id="5643411at2"/>
<keyword evidence="2 4" id="KW-0046">Antibiotic resistance</keyword>
<evidence type="ECO:0000256" key="1">
    <source>
        <dbReference type="ARBA" id="ARBA00022679"/>
    </source>
</evidence>
<keyword evidence="4" id="KW-0547">Nucleotide-binding</keyword>
<accession>A0A3D9JMF9</accession>
<dbReference type="PIRSF" id="PIRSF000819">
    <property type="entry name" value="Streptomycin_3-adenylyltransf"/>
    <property type="match status" value="1"/>
</dbReference>
<organism evidence="7 8">
    <name type="scientific">Cohnella phaseoli</name>
    <dbReference type="NCBI Taxonomy" id="456490"/>
    <lineage>
        <taxon>Bacteria</taxon>
        <taxon>Bacillati</taxon>
        <taxon>Bacillota</taxon>
        <taxon>Bacilli</taxon>
        <taxon>Bacillales</taxon>
        <taxon>Paenibacillaceae</taxon>
        <taxon>Cohnella</taxon>
    </lineage>
</organism>
<proteinExistence type="predicted"/>
<dbReference type="GO" id="GO:0070566">
    <property type="term" value="F:adenylyltransferase activity"/>
    <property type="evidence" value="ECO:0007669"/>
    <property type="project" value="InterPro"/>
</dbReference>
<evidence type="ECO:0000259" key="5">
    <source>
        <dbReference type="Pfam" id="PF01909"/>
    </source>
</evidence>
<dbReference type="AlphaFoldDB" id="A0A3D9JMF9"/>
<keyword evidence="8" id="KW-1185">Reference proteome</keyword>
<dbReference type="GO" id="GO:0046677">
    <property type="term" value="P:response to antibiotic"/>
    <property type="evidence" value="ECO:0007669"/>
    <property type="project" value="UniProtKB-KW"/>
</dbReference>
<feature type="domain" description="Adenylyltransferase AadA C-terminal" evidence="6">
    <location>
        <begin position="160"/>
        <end position="260"/>
    </location>
</feature>